<dbReference type="PANTHER" id="PTHR39962:SF1">
    <property type="entry name" value="LPXI FAMILY PROTEIN"/>
    <property type="match status" value="1"/>
</dbReference>
<evidence type="ECO:0000313" key="3">
    <source>
        <dbReference type="EMBL" id="CRL11229.1"/>
    </source>
</evidence>
<dbReference type="InterPro" id="IPR010415">
    <property type="entry name" value="LpxI_C"/>
</dbReference>
<organism evidence="3 4">
    <name type="scientific">Phaeobacter italicus</name>
    <dbReference type="NCBI Taxonomy" id="481446"/>
    <lineage>
        <taxon>Bacteria</taxon>
        <taxon>Pseudomonadati</taxon>
        <taxon>Pseudomonadota</taxon>
        <taxon>Alphaproteobacteria</taxon>
        <taxon>Rhodobacterales</taxon>
        <taxon>Roseobacteraceae</taxon>
        <taxon>Phaeobacter</taxon>
    </lineage>
</organism>
<dbReference type="PANTHER" id="PTHR39962">
    <property type="entry name" value="BLL4848 PROTEIN"/>
    <property type="match status" value="1"/>
</dbReference>
<dbReference type="Gene3D" id="3.40.140.80">
    <property type="match status" value="1"/>
</dbReference>
<dbReference type="RefSeq" id="WP_050673414.1">
    <property type="nucleotide sequence ID" value="NZ_CVRL01000025.1"/>
</dbReference>
<reference evidence="4" key="1">
    <citation type="submission" date="2015-05" db="EMBL/GenBank/DDBJ databases">
        <authorList>
            <person name="Rodrigo-Torres Lidia"/>
            <person name="Arahal R.David."/>
        </authorList>
    </citation>
    <scope>NUCLEOTIDE SEQUENCE [LARGE SCALE GENOMIC DNA]</scope>
    <source>
        <strain evidence="4">CECT 7321</strain>
    </source>
</reference>
<dbReference type="InterPro" id="IPR041255">
    <property type="entry name" value="LpxI_N"/>
</dbReference>
<accession>A0A0H5D2I3</accession>
<evidence type="ECO:0000259" key="1">
    <source>
        <dbReference type="Pfam" id="PF06230"/>
    </source>
</evidence>
<dbReference type="AlphaFoldDB" id="A0A0H5D2I3"/>
<feature type="domain" description="LpxI C-terminal" evidence="1">
    <location>
        <begin position="129"/>
        <end position="258"/>
    </location>
</feature>
<feature type="domain" description="LpxI N-terminal" evidence="2">
    <location>
        <begin position="2"/>
        <end position="125"/>
    </location>
</feature>
<evidence type="ECO:0000313" key="4">
    <source>
        <dbReference type="Proteomes" id="UP000043764"/>
    </source>
</evidence>
<dbReference type="Proteomes" id="UP000043764">
    <property type="component" value="Unassembled WGS sequence"/>
</dbReference>
<dbReference type="EMBL" id="CVRL01000025">
    <property type="protein sequence ID" value="CRL11229.1"/>
    <property type="molecule type" value="Genomic_DNA"/>
</dbReference>
<keyword evidence="4" id="KW-1185">Reference proteome</keyword>
<gene>
    <name evidence="3" type="ORF">NIT7321_02082</name>
</gene>
<dbReference type="Gene3D" id="3.40.50.20">
    <property type="match status" value="1"/>
</dbReference>
<dbReference type="Pfam" id="PF17930">
    <property type="entry name" value="LpxI_N"/>
    <property type="match status" value="1"/>
</dbReference>
<protein>
    <recommendedName>
        <fullName evidence="5">Phosphatidate cytidylyltransferase</fullName>
    </recommendedName>
</protein>
<evidence type="ECO:0000259" key="2">
    <source>
        <dbReference type="Pfam" id="PF17930"/>
    </source>
</evidence>
<dbReference type="STRING" id="481446.NIT7645_01182"/>
<dbReference type="Pfam" id="PF06230">
    <property type="entry name" value="LpxI_C"/>
    <property type="match status" value="1"/>
</dbReference>
<dbReference type="InterPro" id="IPR043167">
    <property type="entry name" value="LpxI_C_sf"/>
</dbReference>
<sequence>MLALIAGQGALPAELAHRLKDRPLVCAMRGSEPDHIEAELTFRLEQLGSFIARLTASGVTEICLAGAVRRPAIDPSEIDAETMPLVPILQGAIAAGDDGALRAIIGIFEQAGLSVRAAHEVAPDLLMGEGVPTEIQPGELDRPDADRGAEVVKAMSRADVGQSCAIRRGQAISVENLFGTDWMLRALAQRPDGTGGLLFKAPKPDQDRRADLPTIGPQTVELAAQAGLSGIVLEAGGVIVLSQDEVIATCNRLGLFLWLRPAA</sequence>
<evidence type="ECO:0008006" key="5">
    <source>
        <dbReference type="Google" id="ProtNLM"/>
    </source>
</evidence>
<name>A0A0H5D2I3_9RHOB</name>
<dbReference type="InterPro" id="IPR053174">
    <property type="entry name" value="LpxI"/>
</dbReference>
<proteinExistence type="predicted"/>